<evidence type="ECO:0000313" key="2">
    <source>
        <dbReference type="EMBL" id="RMZ67973.1"/>
    </source>
</evidence>
<reference evidence="2 3" key="1">
    <citation type="journal article" date="2014" name="PLoS ONE">
        <title>De novo Genome Assembly of the Fungal Plant Pathogen Pyrenophora semeniperda.</title>
        <authorList>
            <person name="Soliai M.M."/>
            <person name="Meyer S.E."/>
            <person name="Udall J.A."/>
            <person name="Elzinga D.E."/>
            <person name="Hermansen R.A."/>
            <person name="Bodily P.M."/>
            <person name="Hart A.A."/>
            <person name="Coleman C.E."/>
        </authorList>
    </citation>
    <scope>NUCLEOTIDE SEQUENCE [LARGE SCALE GENOMIC DNA]</scope>
    <source>
        <strain evidence="2 3">CCB06</strain>
        <tissue evidence="2">Mycelium</tissue>
    </source>
</reference>
<dbReference type="Proteomes" id="UP000265663">
    <property type="component" value="Unassembled WGS sequence"/>
</dbReference>
<organism evidence="2 3">
    <name type="scientific">Pyrenophora seminiperda CCB06</name>
    <dbReference type="NCBI Taxonomy" id="1302712"/>
    <lineage>
        <taxon>Eukaryota</taxon>
        <taxon>Fungi</taxon>
        <taxon>Dikarya</taxon>
        <taxon>Ascomycota</taxon>
        <taxon>Pezizomycotina</taxon>
        <taxon>Dothideomycetes</taxon>
        <taxon>Pleosporomycetidae</taxon>
        <taxon>Pleosporales</taxon>
        <taxon>Pleosporineae</taxon>
        <taxon>Pleosporaceae</taxon>
        <taxon>Pyrenophora</taxon>
    </lineage>
</organism>
<evidence type="ECO:0000313" key="3">
    <source>
        <dbReference type="Proteomes" id="UP000265663"/>
    </source>
</evidence>
<dbReference type="AlphaFoldDB" id="A0A3M7M0D4"/>
<proteinExistence type="predicted"/>
<dbReference type="EMBL" id="KE747814">
    <property type="protein sequence ID" value="RMZ67973.1"/>
    <property type="molecule type" value="Genomic_DNA"/>
</dbReference>
<accession>A0A3M7M0D4</accession>
<dbReference type="OrthoDB" id="5401193at2759"/>
<keyword evidence="3" id="KW-1185">Reference proteome</keyword>
<feature type="region of interest" description="Disordered" evidence="1">
    <location>
        <begin position="1"/>
        <end position="42"/>
    </location>
</feature>
<protein>
    <submittedName>
        <fullName evidence="2">Uncharacterized protein</fullName>
    </submittedName>
</protein>
<evidence type="ECO:0000256" key="1">
    <source>
        <dbReference type="SAM" id="MobiDB-lite"/>
    </source>
</evidence>
<name>A0A3M7M0D4_9PLEO</name>
<feature type="compositionally biased region" description="Polar residues" evidence="1">
    <location>
        <begin position="1"/>
        <end position="31"/>
    </location>
</feature>
<gene>
    <name evidence="2" type="ORF">GMOD_00004070</name>
</gene>
<sequence>MSYYNDASWNTPAPGRQSSWEQPQPPSRSGTGQLGYNAPSAAIHTDIGTSSTVNSEAANAFASQFEGACVPTCP</sequence>